<dbReference type="PROSITE" id="PS00801">
    <property type="entry name" value="TRANSKETOLASE_1"/>
    <property type="match status" value="1"/>
</dbReference>
<dbReference type="AlphaFoldDB" id="C4GDR6"/>
<dbReference type="GO" id="GO:0016740">
    <property type="term" value="F:transferase activity"/>
    <property type="evidence" value="ECO:0007669"/>
    <property type="project" value="UniProtKB-KW"/>
</dbReference>
<dbReference type="GO" id="GO:0046872">
    <property type="term" value="F:metal ion binding"/>
    <property type="evidence" value="ECO:0007669"/>
    <property type="project" value="UniProtKB-KW"/>
</dbReference>
<dbReference type="PANTHER" id="PTHR47514:SF1">
    <property type="entry name" value="TRANSKETOLASE N-TERMINAL SECTION-RELATED"/>
    <property type="match status" value="1"/>
</dbReference>
<dbReference type="HOGENOM" id="CLU_009227_4_1_9"/>
<dbReference type="PANTHER" id="PTHR47514">
    <property type="entry name" value="TRANSKETOLASE N-TERMINAL SECTION-RELATED"/>
    <property type="match status" value="1"/>
</dbReference>
<comment type="cofactor">
    <cofactor evidence="1">
        <name>thiamine diphosphate</name>
        <dbReference type="ChEBI" id="CHEBI:58937"/>
    </cofactor>
</comment>
<evidence type="ECO:0000313" key="8">
    <source>
        <dbReference type="Proteomes" id="UP000003494"/>
    </source>
</evidence>
<dbReference type="CDD" id="cd02012">
    <property type="entry name" value="TPP_TK"/>
    <property type="match status" value="1"/>
</dbReference>
<dbReference type="Pfam" id="PF00456">
    <property type="entry name" value="Transketolase_N"/>
    <property type="match status" value="1"/>
</dbReference>
<comment type="similarity">
    <text evidence="2">Belongs to the transketolase family.</text>
</comment>
<protein>
    <submittedName>
        <fullName evidence="7">Transketolase, thiamine diphosphate binding domain protein</fullName>
    </submittedName>
</protein>
<evidence type="ECO:0000313" key="7">
    <source>
        <dbReference type="EMBL" id="EEP27545.1"/>
    </source>
</evidence>
<dbReference type="eggNOG" id="COG3959">
    <property type="taxonomic scope" value="Bacteria"/>
</dbReference>
<dbReference type="InterPro" id="IPR005474">
    <property type="entry name" value="Transketolase_N"/>
</dbReference>
<dbReference type="SUPFAM" id="SSF52518">
    <property type="entry name" value="Thiamin diphosphate-binding fold (THDP-binding)"/>
    <property type="match status" value="1"/>
</dbReference>
<comment type="caution">
    <text evidence="7">The sequence shown here is derived from an EMBL/GenBank/DDBJ whole genome shotgun (WGS) entry which is preliminary data.</text>
</comment>
<keyword evidence="3" id="KW-0808">Transferase</keyword>
<dbReference type="Gene3D" id="3.40.50.970">
    <property type="match status" value="1"/>
</dbReference>
<dbReference type="InterPro" id="IPR029061">
    <property type="entry name" value="THDP-binding"/>
</dbReference>
<dbReference type="InterPro" id="IPR049557">
    <property type="entry name" value="Transketolase_CS"/>
</dbReference>
<evidence type="ECO:0000256" key="1">
    <source>
        <dbReference type="ARBA" id="ARBA00001964"/>
    </source>
</evidence>
<evidence type="ECO:0000256" key="2">
    <source>
        <dbReference type="ARBA" id="ARBA00007131"/>
    </source>
</evidence>
<feature type="domain" description="Transketolase N-terminal" evidence="6">
    <location>
        <begin position="14"/>
        <end position="268"/>
    </location>
</feature>
<gene>
    <name evidence="7" type="ORF">GCWU000342_02240</name>
</gene>
<accession>C4GDR6</accession>
<dbReference type="EMBL" id="ACIP02000007">
    <property type="protein sequence ID" value="EEP27545.1"/>
    <property type="molecule type" value="Genomic_DNA"/>
</dbReference>
<proteinExistence type="inferred from homology"/>
<evidence type="ECO:0000256" key="5">
    <source>
        <dbReference type="ARBA" id="ARBA00023052"/>
    </source>
</evidence>
<dbReference type="STRING" id="626523.GCWU000342_02240"/>
<name>C4GDR6_9FIRM</name>
<keyword evidence="4" id="KW-0479">Metal-binding</keyword>
<keyword evidence="5" id="KW-0786">Thiamine pyrophosphate</keyword>
<dbReference type="Proteomes" id="UP000003494">
    <property type="component" value="Unassembled WGS sequence"/>
</dbReference>
<organism evidence="7 8">
    <name type="scientific">Shuttleworthella satelles DSM 14600</name>
    <dbReference type="NCBI Taxonomy" id="626523"/>
    <lineage>
        <taxon>Bacteria</taxon>
        <taxon>Bacillati</taxon>
        <taxon>Bacillota</taxon>
        <taxon>Clostridia</taxon>
        <taxon>Lachnospirales</taxon>
        <taxon>Lachnospiraceae</taxon>
        <taxon>Shuttleworthella</taxon>
    </lineage>
</organism>
<keyword evidence="8" id="KW-1185">Reference proteome</keyword>
<evidence type="ECO:0000259" key="6">
    <source>
        <dbReference type="Pfam" id="PF00456"/>
    </source>
</evidence>
<evidence type="ECO:0000256" key="4">
    <source>
        <dbReference type="ARBA" id="ARBA00022723"/>
    </source>
</evidence>
<evidence type="ECO:0000256" key="3">
    <source>
        <dbReference type="ARBA" id="ARBA00022679"/>
    </source>
</evidence>
<reference evidence="7" key="1">
    <citation type="submission" date="2009-04" db="EMBL/GenBank/DDBJ databases">
        <authorList>
            <person name="Weinstock G."/>
            <person name="Sodergren E."/>
            <person name="Clifton S."/>
            <person name="Fulton L."/>
            <person name="Fulton B."/>
            <person name="Courtney L."/>
            <person name="Fronick C."/>
            <person name="Harrison M."/>
            <person name="Strong C."/>
            <person name="Farmer C."/>
            <person name="Delahaunty K."/>
            <person name="Markovic C."/>
            <person name="Hall O."/>
            <person name="Minx P."/>
            <person name="Tomlinson C."/>
            <person name="Mitreva M."/>
            <person name="Nelson J."/>
            <person name="Hou S."/>
            <person name="Wollam A."/>
            <person name="Pepin K.H."/>
            <person name="Johnson M."/>
            <person name="Bhonagiri V."/>
            <person name="Nash W.E."/>
            <person name="Warren W."/>
            <person name="Chinwalla A."/>
            <person name="Mardis E.R."/>
            <person name="Wilson R.K."/>
        </authorList>
    </citation>
    <scope>NUCLEOTIDE SEQUENCE [LARGE SCALE GENOMIC DNA]</scope>
    <source>
        <strain evidence="7">DSM 14600</strain>
    </source>
</reference>
<sequence length="281" mass="30610">MDMTNLELQKHAVRIRKGIITGVHAGKSGHPGGSLSSADLLTYLYFEEMKLDPGDPKKADRDRFVLSKGHNAPALYAALAERGYFPPEDLKTLRHVGSYLQGHPCMQETPGVDASSGSLGQGISVAVGMALSARLSGADYRVYTLLGDGEIEEGQVWEAAMFAGNRRLDNLVAIVDYNNLQIDGTLDQVNSPVPIPAKFEAFRWNVIEVMDGSDFDQLREAFAGARAHKGAPSCIVMHTVKGKGVSYMENACEWHGKAPNDEQFAVAMEELNQAEEALCQR</sequence>